<keyword evidence="3" id="KW-0813">Transport</keyword>
<comment type="caution">
    <text evidence="9">The sequence shown here is derived from an EMBL/GenBank/DDBJ whole genome shotgun (WGS) entry which is preliminary data.</text>
</comment>
<dbReference type="PANTHER" id="PTHR21716:SF53">
    <property type="entry name" value="PERMEASE PERM-RELATED"/>
    <property type="match status" value="1"/>
</dbReference>
<protein>
    <submittedName>
        <fullName evidence="9">AI-2E family transporter</fullName>
    </submittedName>
</protein>
<name>A0ABV1H3D4_9FIRM</name>
<dbReference type="Pfam" id="PF01594">
    <property type="entry name" value="AI-2E_transport"/>
    <property type="match status" value="1"/>
</dbReference>
<feature type="transmembrane region" description="Helical" evidence="8">
    <location>
        <begin position="188"/>
        <end position="210"/>
    </location>
</feature>
<evidence type="ECO:0000256" key="1">
    <source>
        <dbReference type="ARBA" id="ARBA00004651"/>
    </source>
</evidence>
<feature type="transmembrane region" description="Helical" evidence="8">
    <location>
        <begin position="284"/>
        <end position="303"/>
    </location>
</feature>
<evidence type="ECO:0000256" key="7">
    <source>
        <dbReference type="ARBA" id="ARBA00023136"/>
    </source>
</evidence>
<keyword evidence="5 8" id="KW-0812">Transmembrane</keyword>
<proteinExistence type="inferred from homology"/>
<evidence type="ECO:0000256" key="4">
    <source>
        <dbReference type="ARBA" id="ARBA00022475"/>
    </source>
</evidence>
<organism evidence="9 10">
    <name type="scientific">Lachnospira intestinalis</name>
    <dbReference type="NCBI Taxonomy" id="3133158"/>
    <lineage>
        <taxon>Bacteria</taxon>
        <taxon>Bacillati</taxon>
        <taxon>Bacillota</taxon>
        <taxon>Clostridia</taxon>
        <taxon>Lachnospirales</taxon>
        <taxon>Lachnospiraceae</taxon>
        <taxon>Lachnospira</taxon>
    </lineage>
</organism>
<feature type="transmembrane region" description="Helical" evidence="8">
    <location>
        <begin position="12"/>
        <end position="32"/>
    </location>
</feature>
<gene>
    <name evidence="9" type="ORF">WMO37_04150</name>
</gene>
<keyword evidence="10" id="KW-1185">Reference proteome</keyword>
<evidence type="ECO:0000256" key="2">
    <source>
        <dbReference type="ARBA" id="ARBA00009773"/>
    </source>
</evidence>
<feature type="transmembrane region" description="Helical" evidence="8">
    <location>
        <begin position="254"/>
        <end position="278"/>
    </location>
</feature>
<comment type="similarity">
    <text evidence="2">Belongs to the autoinducer-2 exporter (AI-2E) (TC 2.A.86) family.</text>
</comment>
<feature type="transmembrane region" description="Helical" evidence="8">
    <location>
        <begin position="90"/>
        <end position="115"/>
    </location>
</feature>
<keyword evidence="7 8" id="KW-0472">Membrane</keyword>
<evidence type="ECO:0000313" key="9">
    <source>
        <dbReference type="EMBL" id="MEQ2554210.1"/>
    </source>
</evidence>
<keyword evidence="6 8" id="KW-1133">Transmembrane helix</keyword>
<accession>A0ABV1H3D4</accession>
<feature type="transmembrane region" description="Helical" evidence="8">
    <location>
        <begin position="310"/>
        <end position="333"/>
    </location>
</feature>
<evidence type="ECO:0000256" key="6">
    <source>
        <dbReference type="ARBA" id="ARBA00022989"/>
    </source>
</evidence>
<keyword evidence="4" id="KW-1003">Cell membrane</keyword>
<evidence type="ECO:0000256" key="8">
    <source>
        <dbReference type="SAM" id="Phobius"/>
    </source>
</evidence>
<dbReference type="PANTHER" id="PTHR21716">
    <property type="entry name" value="TRANSMEMBRANE PROTEIN"/>
    <property type="match status" value="1"/>
</dbReference>
<evidence type="ECO:0000313" key="10">
    <source>
        <dbReference type="Proteomes" id="UP001546774"/>
    </source>
</evidence>
<sequence length="423" mass="47702">MMKNHPYKKYIYAAVSLFGVIVLSIIVFFIIFRYGEIKQALRHIFNTLMPFIIGAALAYMVCPLCRTIEKFYLRILEKTERIKQAKKEKLALTASVFTGIFITLVVIYLIIIIIVPQLITSVIRLVQILPDSADRLVKWLEKMLNSNEQLLAVSQELVDKGYHFITDWLSNGLLESVENIATGLSSGVISFFTLMLNLFIGVIVAIYLLLSRKKLARQGKLILYSIFKKEAADSIMDEVYFADKTFSGFINGKIVDAVIVAVICYVGMMLFKVITGAQVTMSEVLVAVIVGIFNVIPFFGWYIGLFASALLILIVNPVQCVFFVVFDFILQQIDGNILGPKILGDTTGLSSFWVLFSILLFGDLWGFAGMLIGVPVFAVIYHIISQLVAKGLRRNGQEEMLVQYERDFPPKQPEETIVRKIKQ</sequence>
<feature type="transmembrane region" description="Helical" evidence="8">
    <location>
        <begin position="44"/>
        <end position="69"/>
    </location>
</feature>
<dbReference type="InterPro" id="IPR002549">
    <property type="entry name" value="AI-2E-like"/>
</dbReference>
<reference evidence="9" key="1">
    <citation type="submission" date="2024-03" db="EMBL/GenBank/DDBJ databases">
        <title>Human intestinal bacterial collection.</title>
        <authorList>
            <person name="Pauvert C."/>
            <person name="Hitch T.C.A."/>
            <person name="Clavel T."/>
        </authorList>
    </citation>
    <scope>NUCLEOTIDE SEQUENCE [LARGE SCALE GENOMIC DNA]</scope>
    <source>
        <strain evidence="9">CLA-AA-H89B</strain>
    </source>
</reference>
<comment type="subcellular location">
    <subcellularLocation>
        <location evidence="1">Cell membrane</location>
        <topology evidence="1">Multi-pass membrane protein</topology>
    </subcellularLocation>
</comment>
<evidence type="ECO:0000256" key="3">
    <source>
        <dbReference type="ARBA" id="ARBA00022448"/>
    </source>
</evidence>
<dbReference type="Proteomes" id="UP001546774">
    <property type="component" value="Unassembled WGS sequence"/>
</dbReference>
<dbReference type="EMBL" id="JBBMFS010000002">
    <property type="protein sequence ID" value="MEQ2554210.1"/>
    <property type="molecule type" value="Genomic_DNA"/>
</dbReference>
<feature type="transmembrane region" description="Helical" evidence="8">
    <location>
        <begin position="353"/>
        <end position="384"/>
    </location>
</feature>
<evidence type="ECO:0000256" key="5">
    <source>
        <dbReference type="ARBA" id="ARBA00022692"/>
    </source>
</evidence>